<dbReference type="EC" id="4.2.1.17" evidence="4"/>
<dbReference type="SUPFAM" id="SSF52096">
    <property type="entry name" value="ClpP/crotonase"/>
    <property type="match status" value="1"/>
</dbReference>
<dbReference type="GO" id="GO:0004300">
    <property type="term" value="F:enoyl-CoA hydratase activity"/>
    <property type="evidence" value="ECO:0007669"/>
    <property type="project" value="UniProtKB-EC"/>
</dbReference>
<dbReference type="UniPathway" id="UPA00659"/>
<dbReference type="Pfam" id="PF00378">
    <property type="entry name" value="ECH_1"/>
    <property type="match status" value="1"/>
</dbReference>
<dbReference type="GO" id="GO:0016509">
    <property type="term" value="F:long-chain (3S)-3-hydroxyacyl-CoA dehydrogenase (NAD+) activity"/>
    <property type="evidence" value="ECO:0007669"/>
    <property type="project" value="TreeGrafter"/>
</dbReference>
<keyword evidence="8" id="KW-0520">NAD</keyword>
<evidence type="ECO:0000256" key="7">
    <source>
        <dbReference type="ARBA" id="ARBA00023002"/>
    </source>
</evidence>
<dbReference type="FunFam" id="3.90.226.10:FF:000011">
    <property type="entry name" value="Fatty acid oxidation complex subunit alpha"/>
    <property type="match status" value="1"/>
</dbReference>
<evidence type="ECO:0000256" key="5">
    <source>
        <dbReference type="ARBA" id="ARBA00022832"/>
    </source>
</evidence>
<dbReference type="InterPro" id="IPR036291">
    <property type="entry name" value="NAD(P)-bd_dom_sf"/>
</dbReference>
<comment type="caution">
    <text evidence="16">The sequence shown here is derived from an EMBL/GenBank/DDBJ whole genome shotgun (WGS) entry which is preliminary data.</text>
</comment>
<dbReference type="GO" id="GO:0006635">
    <property type="term" value="P:fatty acid beta-oxidation"/>
    <property type="evidence" value="ECO:0007669"/>
    <property type="project" value="UniProtKB-UniPathway"/>
</dbReference>
<evidence type="ECO:0000259" key="15">
    <source>
        <dbReference type="Pfam" id="PF02737"/>
    </source>
</evidence>
<evidence type="ECO:0000256" key="12">
    <source>
        <dbReference type="ARBA" id="ARBA00049556"/>
    </source>
</evidence>
<dbReference type="InterPro" id="IPR006180">
    <property type="entry name" value="3-OHacyl-CoA_DH_CS"/>
</dbReference>
<dbReference type="Pfam" id="PF02737">
    <property type="entry name" value="3HCDH_N"/>
    <property type="match status" value="1"/>
</dbReference>
<comment type="similarity">
    <text evidence="3">In the N-terminal section; belongs to the enoyl-CoA hydratase/isomerase family.</text>
</comment>
<evidence type="ECO:0000256" key="2">
    <source>
        <dbReference type="ARBA" id="ARBA00007005"/>
    </source>
</evidence>
<dbReference type="Proteomes" id="UP000542342">
    <property type="component" value="Unassembled WGS sequence"/>
</dbReference>
<evidence type="ECO:0000256" key="3">
    <source>
        <dbReference type="ARBA" id="ARBA00008750"/>
    </source>
</evidence>
<dbReference type="Gene3D" id="1.10.1040.50">
    <property type="match status" value="1"/>
</dbReference>
<evidence type="ECO:0000256" key="9">
    <source>
        <dbReference type="ARBA" id="ARBA00023098"/>
    </source>
</evidence>
<dbReference type="Pfam" id="PF00725">
    <property type="entry name" value="3HCDH"/>
    <property type="match status" value="2"/>
</dbReference>
<evidence type="ECO:0000256" key="8">
    <source>
        <dbReference type="ARBA" id="ARBA00023027"/>
    </source>
</evidence>
<dbReference type="CDD" id="cd06558">
    <property type="entry name" value="crotonase-like"/>
    <property type="match status" value="1"/>
</dbReference>
<name>A0A7V8VGZ0_9BACT</name>
<dbReference type="RefSeq" id="WP_194539728.1">
    <property type="nucleotide sequence ID" value="NZ_JACEFB010000021.1"/>
</dbReference>
<evidence type="ECO:0000256" key="1">
    <source>
        <dbReference type="ARBA" id="ARBA00005005"/>
    </source>
</evidence>
<dbReference type="PANTHER" id="PTHR43612">
    <property type="entry name" value="TRIFUNCTIONAL ENZYME SUBUNIT ALPHA"/>
    <property type="match status" value="1"/>
</dbReference>
<dbReference type="AlphaFoldDB" id="A0A7V8VGZ0"/>
<dbReference type="InterPro" id="IPR050136">
    <property type="entry name" value="FA_oxidation_alpha_subunit"/>
</dbReference>
<keyword evidence="5" id="KW-0276">Fatty acid metabolism</keyword>
<dbReference type="EMBL" id="JACEFB010000021">
    <property type="protein sequence ID" value="MBA2227863.1"/>
    <property type="molecule type" value="Genomic_DNA"/>
</dbReference>
<dbReference type="InterPro" id="IPR006176">
    <property type="entry name" value="3-OHacyl-CoA_DH_NAD-bd"/>
</dbReference>
<dbReference type="InterPro" id="IPR001753">
    <property type="entry name" value="Enoyl-CoA_hydra/iso"/>
</dbReference>
<dbReference type="SUPFAM" id="SSF51735">
    <property type="entry name" value="NAD(P)-binding Rossmann-fold domains"/>
    <property type="match status" value="1"/>
</dbReference>
<dbReference type="SUPFAM" id="SSF48179">
    <property type="entry name" value="6-phosphogluconate dehydrogenase C-terminal domain-like"/>
    <property type="match status" value="2"/>
</dbReference>
<keyword evidence="6" id="KW-0442">Lipid degradation</keyword>
<keyword evidence="10" id="KW-0456">Lyase</keyword>
<comment type="pathway">
    <text evidence="1">Lipid metabolism; fatty acid beta-oxidation.</text>
</comment>
<reference evidence="16 17" key="1">
    <citation type="submission" date="2020-07" db="EMBL/GenBank/DDBJ databases">
        <title>Thermogemmata thermophila gen. nov., sp. nov., a novel moderate thermophilic planctomycete from a Kamchatka hot spring.</title>
        <authorList>
            <person name="Elcheninov A.G."/>
            <person name="Podosokorskaya O.A."/>
            <person name="Kovaleva O.L."/>
            <person name="Novikov A."/>
            <person name="Bonch-Osmolovskaya E.A."/>
            <person name="Toshchakov S.V."/>
            <person name="Kublanov I.V."/>
        </authorList>
    </citation>
    <scope>NUCLEOTIDE SEQUENCE [LARGE SCALE GENOMIC DNA]</scope>
    <source>
        <strain evidence="16 17">2918</strain>
    </source>
</reference>
<keyword evidence="16" id="KW-0413">Isomerase</keyword>
<dbReference type="GO" id="GO:0070403">
    <property type="term" value="F:NAD+ binding"/>
    <property type="evidence" value="ECO:0007669"/>
    <property type="project" value="InterPro"/>
</dbReference>
<keyword evidence="9" id="KW-0443">Lipid metabolism</keyword>
<keyword evidence="11" id="KW-0511">Multifunctional enzyme</keyword>
<comment type="similarity">
    <text evidence="2">In the central section; belongs to the 3-hydroxyacyl-CoA dehydrogenase family.</text>
</comment>
<gene>
    <name evidence="16" type="ORF">H0921_17015</name>
</gene>
<feature type="region of interest" description="Disordered" evidence="13">
    <location>
        <begin position="722"/>
        <end position="745"/>
    </location>
</feature>
<comment type="catalytic activity">
    <reaction evidence="12">
        <text>a (3S)-3-hydroxyacyl-CoA + NAD(+) = a 3-oxoacyl-CoA + NADH + H(+)</text>
        <dbReference type="Rhea" id="RHEA:22432"/>
        <dbReference type="ChEBI" id="CHEBI:15378"/>
        <dbReference type="ChEBI" id="CHEBI:57318"/>
        <dbReference type="ChEBI" id="CHEBI:57540"/>
        <dbReference type="ChEBI" id="CHEBI:57945"/>
        <dbReference type="ChEBI" id="CHEBI:90726"/>
        <dbReference type="EC" id="1.1.1.35"/>
    </reaction>
</comment>
<accession>A0A7V8VGZ0</accession>
<organism evidence="16 17">
    <name type="scientific">Thermogemmata fonticola</name>
    <dbReference type="NCBI Taxonomy" id="2755323"/>
    <lineage>
        <taxon>Bacteria</taxon>
        <taxon>Pseudomonadati</taxon>
        <taxon>Planctomycetota</taxon>
        <taxon>Planctomycetia</taxon>
        <taxon>Gemmatales</taxon>
        <taxon>Gemmataceae</taxon>
        <taxon>Thermogemmata</taxon>
    </lineage>
</organism>
<proteinExistence type="inferred from homology"/>
<evidence type="ECO:0000256" key="6">
    <source>
        <dbReference type="ARBA" id="ARBA00022963"/>
    </source>
</evidence>
<evidence type="ECO:0000313" key="17">
    <source>
        <dbReference type="Proteomes" id="UP000542342"/>
    </source>
</evidence>
<dbReference type="FunFam" id="3.40.50.720:FF:000009">
    <property type="entry name" value="Fatty oxidation complex, alpha subunit"/>
    <property type="match status" value="1"/>
</dbReference>
<keyword evidence="17" id="KW-1185">Reference proteome</keyword>
<sequence length="745" mass="81287">MAAIVAQEAWEHLRWERDEREVEVVTFDVSGSPVNIFTEGLFAELRSLVERWERSLPRAVVFRSGKASGFLAGADVKQIQRLQTEEEVEAVLRAGQDLFTRLERLTCPTLAAIHGPCLGGGLEFALACRFRIARDDPSTRLGLPEVQLGLIPGWGGTQRLPRLIGWRRAVTMILEGSTLHARKAWEAGLVDAVYPPESWEAGIESFLADRLRDLPVPYPRRSLTDRLVDGTWAGRWWLLVQARKRLGIKAEHYPALLAALRAIEAGMRGGVEQGYAAEREEFRRVVFTPQSRRLIELFFAREKARKASTWVRAAVRPRAFQKAVVVGGGVMGSGIAQLLAVNGLSVVIKEIQPDLAAAARQRVEELTRAAVSKGVLPAAEAEAALQRLTATAEWGPAAGADLAIEAVVEKEEVKREVFRQLAEQLGAEAVLVSNTSALSITRLAEAVDQPPRVAGLHFFNPVHKMPLVEVVRTPFTSEEAIAALVELVRKVGKVPVVVNDSPGFVVNRILFPYLDEAVRLLREGIAAEAIDRAAVRFGMPMGPLELLDQIGVDIAADVSRTFAALAAEPSPTPEYFAAMVADGALGKKSGRGFYRYDGEKKKGVSPWGQVRGGEAVASVSDEEVENGLSELQQRLIYPMINEAARCLESGVAEEAWIIDLAMVLGTGFAPFRGGPLHTADALGIPRVVRELDVLQRRFGPRFTPAALLRMLASEERDFYPAASSERVPAGAAPAAQSSHPQEARP</sequence>
<protein>
    <recommendedName>
        <fullName evidence="4">enoyl-CoA hydratase</fullName>
        <ecNumber evidence="4">4.2.1.17</ecNumber>
    </recommendedName>
</protein>
<evidence type="ECO:0000259" key="14">
    <source>
        <dbReference type="Pfam" id="PF00725"/>
    </source>
</evidence>
<feature type="domain" description="3-hydroxyacyl-CoA dehydrogenase C-terminal" evidence="14">
    <location>
        <begin position="633"/>
        <end position="715"/>
    </location>
</feature>
<keyword evidence="7" id="KW-0560">Oxidoreductase</keyword>
<evidence type="ECO:0000256" key="4">
    <source>
        <dbReference type="ARBA" id="ARBA00012076"/>
    </source>
</evidence>
<evidence type="ECO:0000313" key="16">
    <source>
        <dbReference type="EMBL" id="MBA2227863.1"/>
    </source>
</evidence>
<evidence type="ECO:0000256" key="13">
    <source>
        <dbReference type="SAM" id="MobiDB-lite"/>
    </source>
</evidence>
<dbReference type="PROSITE" id="PS00067">
    <property type="entry name" value="3HCDH"/>
    <property type="match status" value="1"/>
</dbReference>
<dbReference type="InterPro" id="IPR006108">
    <property type="entry name" value="3HC_DH_C"/>
</dbReference>
<evidence type="ECO:0000256" key="10">
    <source>
        <dbReference type="ARBA" id="ARBA00023239"/>
    </source>
</evidence>
<dbReference type="InterPro" id="IPR029045">
    <property type="entry name" value="ClpP/crotonase-like_dom_sf"/>
</dbReference>
<dbReference type="Gene3D" id="3.90.226.10">
    <property type="entry name" value="2-enoyl-CoA Hydratase, Chain A, domain 1"/>
    <property type="match status" value="1"/>
</dbReference>
<feature type="domain" description="3-hydroxyacyl-CoA dehydrogenase NAD binding" evidence="15">
    <location>
        <begin position="323"/>
        <end position="500"/>
    </location>
</feature>
<dbReference type="Gene3D" id="3.40.50.720">
    <property type="entry name" value="NAD(P)-binding Rossmann-like Domain"/>
    <property type="match status" value="1"/>
</dbReference>
<evidence type="ECO:0000256" key="11">
    <source>
        <dbReference type="ARBA" id="ARBA00023268"/>
    </source>
</evidence>
<dbReference type="InterPro" id="IPR008927">
    <property type="entry name" value="6-PGluconate_DH-like_C_sf"/>
</dbReference>
<dbReference type="PANTHER" id="PTHR43612:SF3">
    <property type="entry name" value="TRIFUNCTIONAL ENZYME SUBUNIT ALPHA, MITOCHONDRIAL"/>
    <property type="match status" value="1"/>
</dbReference>
<feature type="compositionally biased region" description="Polar residues" evidence="13">
    <location>
        <begin position="735"/>
        <end position="745"/>
    </location>
</feature>
<dbReference type="GO" id="GO:0016853">
    <property type="term" value="F:isomerase activity"/>
    <property type="evidence" value="ECO:0007669"/>
    <property type="project" value="UniProtKB-KW"/>
</dbReference>
<feature type="domain" description="3-hydroxyacyl-CoA dehydrogenase C-terminal" evidence="14">
    <location>
        <begin position="503"/>
        <end position="596"/>
    </location>
</feature>